<keyword evidence="8" id="KW-1185">Reference proteome</keyword>
<name>A0ABW3K0T5_9BACT</name>
<reference evidence="8" key="1">
    <citation type="journal article" date="2019" name="Int. J. Syst. Evol. Microbiol.">
        <title>The Global Catalogue of Microorganisms (GCM) 10K type strain sequencing project: providing services to taxonomists for standard genome sequencing and annotation.</title>
        <authorList>
            <consortium name="The Broad Institute Genomics Platform"/>
            <consortium name="The Broad Institute Genome Sequencing Center for Infectious Disease"/>
            <person name="Wu L."/>
            <person name="Ma J."/>
        </authorList>
    </citation>
    <scope>NUCLEOTIDE SEQUENCE [LARGE SCALE GENOMIC DNA]</scope>
    <source>
        <strain evidence="8">CCUG 58938</strain>
    </source>
</reference>
<evidence type="ECO:0000256" key="6">
    <source>
        <dbReference type="SAM" id="Phobius"/>
    </source>
</evidence>
<dbReference type="PANTHER" id="PTHR30386">
    <property type="entry name" value="MEMBRANE FUSION SUBUNIT OF EMRAB-TOLC MULTIDRUG EFFLUX PUMP"/>
    <property type="match status" value="1"/>
</dbReference>
<evidence type="ECO:0000256" key="5">
    <source>
        <dbReference type="SAM" id="Coils"/>
    </source>
</evidence>
<evidence type="ECO:0000313" key="7">
    <source>
        <dbReference type="EMBL" id="MFD0999857.1"/>
    </source>
</evidence>
<protein>
    <submittedName>
        <fullName evidence="7">HlyD family secretion protein</fullName>
    </submittedName>
</protein>
<keyword evidence="3 6" id="KW-1133">Transmembrane helix</keyword>
<dbReference type="PANTHER" id="PTHR30386:SF26">
    <property type="entry name" value="TRANSPORT PROTEIN COMB"/>
    <property type="match status" value="1"/>
</dbReference>
<feature type="transmembrane region" description="Helical" evidence="6">
    <location>
        <begin position="30"/>
        <end position="49"/>
    </location>
</feature>
<comment type="subcellular location">
    <subcellularLocation>
        <location evidence="1">Membrane</location>
        <topology evidence="1">Single-pass membrane protein</topology>
    </subcellularLocation>
</comment>
<dbReference type="EMBL" id="JBHTKA010000003">
    <property type="protein sequence ID" value="MFD0999857.1"/>
    <property type="molecule type" value="Genomic_DNA"/>
</dbReference>
<dbReference type="Gene3D" id="2.40.30.170">
    <property type="match status" value="1"/>
</dbReference>
<dbReference type="RefSeq" id="WP_377578933.1">
    <property type="nucleotide sequence ID" value="NZ_JBHTKA010000003.1"/>
</dbReference>
<proteinExistence type="predicted"/>
<comment type="caution">
    <text evidence="7">The sequence shown here is derived from an EMBL/GenBank/DDBJ whole genome shotgun (WGS) entry which is preliminary data.</text>
</comment>
<sequence>MKEGSIRKIEIHSDEIQEIISEVPGWINRWGITLIFALFTVLLLLCRFIKYPDIINATVVVTTSPPPLTLPSRTSGNITLLKKENSKVQTGDLIAYIKSNANPFDVLALKKAVQEKSPELYKSPSWNLGEIQPYFTDFLNATNELHRFQQIDIHSKQIKQLLQQENAYKKLSSTLSAQFSITQEELALAHEKFKRDSLLFRQQVNSAQDYNAAQALYLQQKHTYKNSESSITANEIQISVLQKQIVELEAQKTDQNNKLILNAENTRNELMARIAKWEETYLFITPIEGTIAYLKFLDNNIYTEPGKELFTIIPDTRKMYAQAEIPIAGSGKVQKGQAVNIRLANFPTEQFGMLRGIVTEISEIPSDKKYLAKIELPTGLLTTYNKDLPFKNQLHGETEIITEDLRIIDRIFYQFRYLLRDRQ</sequence>
<dbReference type="InterPro" id="IPR050739">
    <property type="entry name" value="MFP"/>
</dbReference>
<keyword evidence="5" id="KW-0175">Coiled coil</keyword>
<gene>
    <name evidence="7" type="ORF">ACFQ21_11100</name>
</gene>
<feature type="coiled-coil region" evidence="5">
    <location>
        <begin position="231"/>
        <end position="280"/>
    </location>
</feature>
<evidence type="ECO:0000256" key="4">
    <source>
        <dbReference type="ARBA" id="ARBA00023136"/>
    </source>
</evidence>
<organism evidence="7 8">
    <name type="scientific">Ohtaekwangia kribbensis</name>
    <dbReference type="NCBI Taxonomy" id="688913"/>
    <lineage>
        <taxon>Bacteria</taxon>
        <taxon>Pseudomonadati</taxon>
        <taxon>Bacteroidota</taxon>
        <taxon>Cytophagia</taxon>
        <taxon>Cytophagales</taxon>
        <taxon>Fulvivirgaceae</taxon>
        <taxon>Ohtaekwangia</taxon>
    </lineage>
</organism>
<evidence type="ECO:0000256" key="3">
    <source>
        <dbReference type="ARBA" id="ARBA00022989"/>
    </source>
</evidence>
<evidence type="ECO:0000256" key="2">
    <source>
        <dbReference type="ARBA" id="ARBA00022692"/>
    </source>
</evidence>
<accession>A0ABW3K0T5</accession>
<evidence type="ECO:0000256" key="1">
    <source>
        <dbReference type="ARBA" id="ARBA00004167"/>
    </source>
</evidence>
<dbReference type="Proteomes" id="UP001597112">
    <property type="component" value="Unassembled WGS sequence"/>
</dbReference>
<keyword evidence="2 6" id="KW-0812">Transmembrane</keyword>
<keyword evidence="4 6" id="KW-0472">Membrane</keyword>
<evidence type="ECO:0000313" key="8">
    <source>
        <dbReference type="Proteomes" id="UP001597112"/>
    </source>
</evidence>